<name>A0A8H6IRI4_9PEZI</name>
<dbReference type="AlphaFoldDB" id="A0A8H6IRI4"/>
<keyword evidence="1" id="KW-0812">Transmembrane</keyword>
<keyword evidence="1" id="KW-1133">Transmembrane helix</keyword>
<evidence type="ECO:0000313" key="2">
    <source>
        <dbReference type="EMBL" id="KAF6793402.1"/>
    </source>
</evidence>
<evidence type="ECO:0000313" key="3">
    <source>
        <dbReference type="Proteomes" id="UP000652219"/>
    </source>
</evidence>
<comment type="caution">
    <text evidence="2">The sequence shown here is derived from an EMBL/GenBank/DDBJ whole genome shotgun (WGS) entry which is preliminary data.</text>
</comment>
<dbReference type="EMBL" id="WIGN01000433">
    <property type="protein sequence ID" value="KAF6793402.1"/>
    <property type="molecule type" value="Genomic_DNA"/>
</dbReference>
<feature type="transmembrane region" description="Helical" evidence="1">
    <location>
        <begin position="164"/>
        <end position="182"/>
    </location>
</feature>
<gene>
    <name evidence="2" type="ORF">CSOJ01_13942</name>
</gene>
<dbReference type="Proteomes" id="UP000652219">
    <property type="component" value="Unassembled WGS sequence"/>
</dbReference>
<accession>A0A8H6IRI4</accession>
<sequence length="225" mass="24426">MTPISLASPPLAYEFADCLKIVSAYSAFAASEVGRTPVNVKGFLSLKATPRKTQMNPRVNDKTQSSALSLLESKLIKSCSVADRLGHRQRGQNGHLKEGRNGIRKAPSKIERLNGLVIQESSIKVKCRIYVYSSFASTTVLVIGGLVSAFLVGERIPGVDPFNLAMYSWIIGGLVLLIAKIVHVSEWTLREFFLGEVACRSLSEVASLTGLDAQEILVHLLPTEG</sequence>
<protein>
    <submittedName>
        <fullName evidence="2">Uncharacterized protein</fullName>
    </submittedName>
</protein>
<proteinExistence type="predicted"/>
<evidence type="ECO:0000256" key="1">
    <source>
        <dbReference type="SAM" id="Phobius"/>
    </source>
</evidence>
<keyword evidence="3" id="KW-1185">Reference proteome</keyword>
<keyword evidence="1" id="KW-0472">Membrane</keyword>
<feature type="transmembrane region" description="Helical" evidence="1">
    <location>
        <begin position="129"/>
        <end position="152"/>
    </location>
</feature>
<reference evidence="2 3" key="1">
    <citation type="journal article" date="2020" name="Phytopathology">
        <title>Genome Sequence Resources of Colletotrichum truncatum, C. plurivorum, C. musicola, and C. sojae: Four Species Pathogenic to Soybean (Glycine max).</title>
        <authorList>
            <person name="Rogerio F."/>
            <person name="Boufleur T.R."/>
            <person name="Ciampi-Guillardi M."/>
            <person name="Sukno S.A."/>
            <person name="Thon M.R."/>
            <person name="Massola Junior N.S."/>
            <person name="Baroncelli R."/>
        </authorList>
    </citation>
    <scope>NUCLEOTIDE SEQUENCE [LARGE SCALE GENOMIC DNA]</scope>
    <source>
        <strain evidence="2 3">LFN0009</strain>
    </source>
</reference>
<organism evidence="2 3">
    <name type="scientific">Colletotrichum sojae</name>
    <dbReference type="NCBI Taxonomy" id="2175907"/>
    <lineage>
        <taxon>Eukaryota</taxon>
        <taxon>Fungi</taxon>
        <taxon>Dikarya</taxon>
        <taxon>Ascomycota</taxon>
        <taxon>Pezizomycotina</taxon>
        <taxon>Sordariomycetes</taxon>
        <taxon>Hypocreomycetidae</taxon>
        <taxon>Glomerellales</taxon>
        <taxon>Glomerellaceae</taxon>
        <taxon>Colletotrichum</taxon>
        <taxon>Colletotrichum orchidearum species complex</taxon>
    </lineage>
</organism>